<name>A0ABR1MDQ5_9PEZI</name>
<protein>
    <submittedName>
        <fullName evidence="2">Uncharacterized protein</fullName>
    </submittedName>
</protein>
<feature type="region of interest" description="Disordered" evidence="1">
    <location>
        <begin position="81"/>
        <end position="107"/>
    </location>
</feature>
<dbReference type="EMBL" id="JBBPDW010000014">
    <property type="protein sequence ID" value="KAK7546626.1"/>
    <property type="molecule type" value="Genomic_DNA"/>
</dbReference>
<feature type="compositionally biased region" description="Polar residues" evidence="1">
    <location>
        <begin position="246"/>
        <end position="256"/>
    </location>
</feature>
<evidence type="ECO:0000313" key="3">
    <source>
        <dbReference type="Proteomes" id="UP001365128"/>
    </source>
</evidence>
<comment type="caution">
    <text evidence="2">The sequence shown here is derived from an EMBL/GenBank/DDBJ whole genome shotgun (WGS) entry which is preliminary data.</text>
</comment>
<gene>
    <name evidence="2" type="ORF">IWX46DRAFT_656600</name>
</gene>
<dbReference type="Proteomes" id="UP001365128">
    <property type="component" value="Unassembled WGS sequence"/>
</dbReference>
<evidence type="ECO:0000256" key="1">
    <source>
        <dbReference type="SAM" id="MobiDB-lite"/>
    </source>
</evidence>
<reference evidence="2 3" key="1">
    <citation type="submission" date="2024-04" db="EMBL/GenBank/DDBJ databases">
        <title>Phyllosticta paracitricarpa is synonymous to the EU quarantine fungus P. citricarpa based on phylogenomic analyses.</title>
        <authorList>
            <consortium name="Lawrence Berkeley National Laboratory"/>
            <person name="Van Ingen-Buijs V.A."/>
            <person name="Van Westerhoven A.C."/>
            <person name="Haridas S."/>
            <person name="Skiadas P."/>
            <person name="Martin F."/>
            <person name="Groenewald J.Z."/>
            <person name="Crous P.W."/>
            <person name="Seidl M.F."/>
        </authorList>
    </citation>
    <scope>NUCLEOTIDE SEQUENCE [LARGE SCALE GENOMIC DNA]</scope>
    <source>
        <strain evidence="2 3">CBS 122670</strain>
    </source>
</reference>
<accession>A0ABR1MDQ5</accession>
<organism evidence="2 3">
    <name type="scientific">Phyllosticta citricarpa</name>
    <dbReference type="NCBI Taxonomy" id="55181"/>
    <lineage>
        <taxon>Eukaryota</taxon>
        <taxon>Fungi</taxon>
        <taxon>Dikarya</taxon>
        <taxon>Ascomycota</taxon>
        <taxon>Pezizomycotina</taxon>
        <taxon>Dothideomycetes</taxon>
        <taxon>Dothideomycetes incertae sedis</taxon>
        <taxon>Botryosphaeriales</taxon>
        <taxon>Phyllostictaceae</taxon>
        <taxon>Phyllosticta</taxon>
    </lineage>
</organism>
<keyword evidence="3" id="KW-1185">Reference proteome</keyword>
<sequence length="304" mass="32965">METLGVDQVVPWSSESHEPWAAGQGWTRQRTVAPMPIRWRMEARWAQGHAAEQRQGHDEWTGLREEPRIEGADGLERSTQLVQRASGCSGSGRGGAGAVPEAWQPRGRTDLPDLLAVAPPCYSPGDQRAARRHWPLRVKVWCFPSGPWPHVLDDHGTTCVPWLVGKEGSPPAAGPRRGAAALRRAAAAAAAAVAARVGGAARPLRRHHGETKAGVRPCVLLHASSTAPLPVVEGTPENTHHRRSKAPQQQQGSTLENDVRMPHPTGAETPVPALGKSSDRVLTWARVPDLPRTHRTRPDETPRL</sequence>
<proteinExistence type="predicted"/>
<evidence type="ECO:0000313" key="2">
    <source>
        <dbReference type="EMBL" id="KAK7546626.1"/>
    </source>
</evidence>
<feature type="compositionally biased region" description="Basic and acidic residues" evidence="1">
    <location>
        <begin position="289"/>
        <end position="304"/>
    </location>
</feature>
<feature type="region of interest" description="Disordered" evidence="1">
    <location>
        <begin position="227"/>
        <end position="304"/>
    </location>
</feature>